<dbReference type="GO" id="GO:0005886">
    <property type="term" value="C:plasma membrane"/>
    <property type="evidence" value="ECO:0007669"/>
    <property type="project" value="TreeGrafter"/>
</dbReference>
<dbReference type="VEuPathDB" id="FungiDB:M747DRAFT_362506"/>
<dbReference type="PANTHER" id="PTHR23502">
    <property type="entry name" value="MAJOR FACILITATOR SUPERFAMILY"/>
    <property type="match status" value="1"/>
</dbReference>
<evidence type="ECO:0000256" key="5">
    <source>
        <dbReference type="SAM" id="MobiDB-lite"/>
    </source>
</evidence>
<sequence length="525" mass="57686">MSPVSSNMEVLLRDSTFGRIINYLSNGKLFPAPDHARTKSEVTTRESPSPTSSDTLGLILVDFTGPDDPDMPRNWPMLTKTIVMIDVMLLNFSFYAASAIFTPSIPIIEKDFGATNAEGTLGLSLFVIAYGIGPLILSPLSNLPSIGRTPVYVLGSLAFCLFNIGTALAKNLQTILVLRFFGGLVGSAPISVGGATLMEVFQPNQCPYAIALYAVSGVCGPILGPILGTLAVERWQTWTATLWLLSGVTAFTTVFIFFLLPETLYTNILLRRAQRLRRQTGDPAYQSQAELDTPGANLAVRIVRQTVDDFKLSCTDPVILFVNMHTMLIYGILYLWFEFFPFVFDGIYHFTAIQQGLAFFGILVGAVVSVIVYALWLYLSYQPRVANSDIIVEPEARLVPGQIGAVCIPICLFIFAWTSRESVHWIAPIIGTAFFAPGFYLTFQSVLNYLGESYPRYIASVFAGNTFFRSSFGGALPLAAPQMLKSLGIGWSSSTLGFISVAMLPLPFILERYGKRLRSWSKYAN</sequence>
<proteinExistence type="predicted"/>
<dbReference type="InterPro" id="IPR036259">
    <property type="entry name" value="MFS_trans_sf"/>
</dbReference>
<feature type="compositionally biased region" description="Polar residues" evidence="5">
    <location>
        <begin position="45"/>
        <end position="54"/>
    </location>
</feature>
<feature type="transmembrane region" description="Helical" evidence="6">
    <location>
        <begin position="491"/>
        <end position="510"/>
    </location>
</feature>
<feature type="transmembrane region" description="Helical" evidence="6">
    <location>
        <begin position="457"/>
        <end position="479"/>
    </location>
</feature>
<evidence type="ECO:0000256" key="4">
    <source>
        <dbReference type="ARBA" id="ARBA00023136"/>
    </source>
</evidence>
<feature type="transmembrane region" description="Helical" evidence="6">
    <location>
        <begin position="210"/>
        <end position="231"/>
    </location>
</feature>
<accession>A0A370BKF3</accession>
<dbReference type="InterPro" id="IPR011701">
    <property type="entry name" value="MFS"/>
</dbReference>
<feature type="transmembrane region" description="Helical" evidence="6">
    <location>
        <begin position="425"/>
        <end position="450"/>
    </location>
</feature>
<dbReference type="Gene3D" id="1.20.1250.20">
    <property type="entry name" value="MFS general substrate transporter like domains"/>
    <property type="match status" value="1"/>
</dbReference>
<feature type="domain" description="Major facilitator superfamily (MFS) profile" evidence="7">
    <location>
        <begin position="83"/>
        <end position="517"/>
    </location>
</feature>
<keyword evidence="4 6" id="KW-0472">Membrane</keyword>
<dbReference type="Proteomes" id="UP000253845">
    <property type="component" value="Unassembled WGS sequence"/>
</dbReference>
<feature type="transmembrane region" description="Helical" evidence="6">
    <location>
        <begin position="175"/>
        <end position="198"/>
    </location>
</feature>
<feature type="transmembrane region" description="Helical" evidence="6">
    <location>
        <begin position="151"/>
        <end position="169"/>
    </location>
</feature>
<evidence type="ECO:0000256" key="2">
    <source>
        <dbReference type="ARBA" id="ARBA00022692"/>
    </source>
</evidence>
<dbReference type="PANTHER" id="PTHR23502:SF23">
    <property type="entry name" value="FLUCONAZOLE RESISTANCE PROTEIN 1"/>
    <property type="match status" value="1"/>
</dbReference>
<evidence type="ECO:0000256" key="6">
    <source>
        <dbReference type="SAM" id="Phobius"/>
    </source>
</evidence>
<comment type="subcellular location">
    <subcellularLocation>
        <location evidence="1">Membrane</location>
        <topology evidence="1">Multi-pass membrane protein</topology>
    </subcellularLocation>
</comment>
<feature type="transmembrane region" description="Helical" evidence="6">
    <location>
        <begin position="318"/>
        <end position="337"/>
    </location>
</feature>
<dbReference type="AlphaFoldDB" id="A0A370BKF3"/>
<feature type="transmembrane region" description="Helical" evidence="6">
    <location>
        <begin position="399"/>
        <end position="419"/>
    </location>
</feature>
<dbReference type="PROSITE" id="PS50850">
    <property type="entry name" value="MFS"/>
    <property type="match status" value="1"/>
</dbReference>
<dbReference type="GO" id="GO:1990961">
    <property type="term" value="P:xenobiotic detoxification by transmembrane export across the plasma membrane"/>
    <property type="evidence" value="ECO:0007669"/>
    <property type="project" value="TreeGrafter"/>
</dbReference>
<evidence type="ECO:0000256" key="3">
    <source>
        <dbReference type="ARBA" id="ARBA00022989"/>
    </source>
</evidence>
<dbReference type="InterPro" id="IPR020846">
    <property type="entry name" value="MFS_dom"/>
</dbReference>
<keyword evidence="3 6" id="KW-1133">Transmembrane helix</keyword>
<organism evidence="8 9">
    <name type="scientific">Aspergillus niger ATCC 13496</name>
    <dbReference type="NCBI Taxonomy" id="1353008"/>
    <lineage>
        <taxon>Eukaryota</taxon>
        <taxon>Fungi</taxon>
        <taxon>Dikarya</taxon>
        <taxon>Ascomycota</taxon>
        <taxon>Pezizomycotina</taxon>
        <taxon>Eurotiomycetes</taxon>
        <taxon>Eurotiomycetidae</taxon>
        <taxon>Eurotiales</taxon>
        <taxon>Aspergillaceae</taxon>
        <taxon>Aspergillus</taxon>
        <taxon>Aspergillus subgen. Circumdati</taxon>
    </lineage>
</organism>
<dbReference type="FunFam" id="1.20.1250.20:FF:000011">
    <property type="entry name" value="MFS multidrug transporter, putative"/>
    <property type="match status" value="1"/>
</dbReference>
<feature type="transmembrane region" description="Helical" evidence="6">
    <location>
        <begin position="357"/>
        <end position="379"/>
    </location>
</feature>
<dbReference type="CDD" id="cd17323">
    <property type="entry name" value="MFS_Tpo1_MDR_like"/>
    <property type="match status" value="1"/>
</dbReference>
<feature type="transmembrane region" description="Helical" evidence="6">
    <location>
        <begin position="81"/>
        <end position="101"/>
    </location>
</feature>
<dbReference type="GO" id="GO:0015244">
    <property type="term" value="F:fluconazole transmembrane transporter activity"/>
    <property type="evidence" value="ECO:0007669"/>
    <property type="project" value="TreeGrafter"/>
</dbReference>
<protein>
    <submittedName>
        <fullName evidence="8">MFS general substrate transporter</fullName>
    </submittedName>
</protein>
<feature type="region of interest" description="Disordered" evidence="5">
    <location>
        <begin position="35"/>
        <end position="54"/>
    </location>
</feature>
<evidence type="ECO:0000313" key="9">
    <source>
        <dbReference type="Proteomes" id="UP000253845"/>
    </source>
</evidence>
<evidence type="ECO:0000313" key="8">
    <source>
        <dbReference type="EMBL" id="RDH14600.1"/>
    </source>
</evidence>
<gene>
    <name evidence="8" type="ORF">M747DRAFT_362506</name>
</gene>
<evidence type="ECO:0000256" key="1">
    <source>
        <dbReference type="ARBA" id="ARBA00004141"/>
    </source>
</evidence>
<dbReference type="Pfam" id="PF07690">
    <property type="entry name" value="MFS_1"/>
    <property type="match status" value="1"/>
</dbReference>
<feature type="transmembrane region" description="Helical" evidence="6">
    <location>
        <begin position="243"/>
        <end position="270"/>
    </location>
</feature>
<dbReference type="SUPFAM" id="SSF103473">
    <property type="entry name" value="MFS general substrate transporter"/>
    <property type="match status" value="1"/>
</dbReference>
<feature type="transmembrane region" description="Helical" evidence="6">
    <location>
        <begin position="121"/>
        <end position="139"/>
    </location>
</feature>
<feature type="compositionally biased region" description="Basic and acidic residues" evidence="5">
    <location>
        <begin position="35"/>
        <end position="44"/>
    </location>
</feature>
<reference evidence="8 9" key="1">
    <citation type="submission" date="2018-07" db="EMBL/GenBank/DDBJ databases">
        <title>Section-level genome sequencing of Aspergillus section Nigri to investigate inter- and intra-species variation.</title>
        <authorList>
            <consortium name="DOE Joint Genome Institute"/>
            <person name="Vesth T.C."/>
            <person name="Nybo J.L."/>
            <person name="Theobald S."/>
            <person name="Frisvad J.C."/>
            <person name="Larsen T.O."/>
            <person name="Nielsen K.F."/>
            <person name="Hoof J.B."/>
            <person name="Brandl J."/>
            <person name="Salamov A."/>
            <person name="Riley R."/>
            <person name="Gladden J.M."/>
            <person name="Phatale P."/>
            <person name="Nielsen M.T."/>
            <person name="Lyhne E.K."/>
            <person name="Kogle M.E."/>
            <person name="Strasser K."/>
            <person name="McDonnell E."/>
            <person name="Barry K."/>
            <person name="Clum A."/>
            <person name="Chen C."/>
            <person name="Nolan M."/>
            <person name="Sandor L."/>
            <person name="Kuo A."/>
            <person name="Lipzen A."/>
            <person name="Hainaut M."/>
            <person name="Drula E."/>
            <person name="Tsang A."/>
            <person name="Magnuson J.K."/>
            <person name="Henrissat B."/>
            <person name="Wiebenga A."/>
            <person name="Simmons B.A."/>
            <person name="Makela M.R."/>
            <person name="De vries R.P."/>
            <person name="Grigoriev I.V."/>
            <person name="Mortensen U.H."/>
            <person name="Baker S.E."/>
            <person name="Andersen M.R."/>
        </authorList>
    </citation>
    <scope>NUCLEOTIDE SEQUENCE [LARGE SCALE GENOMIC DNA]</scope>
    <source>
        <strain evidence="8 9">ATCC 13496</strain>
    </source>
</reference>
<keyword evidence="2 6" id="KW-0812">Transmembrane</keyword>
<dbReference type="EMBL" id="KZ851963">
    <property type="protein sequence ID" value="RDH14600.1"/>
    <property type="molecule type" value="Genomic_DNA"/>
</dbReference>
<name>A0A370BKF3_ASPNG</name>
<evidence type="ECO:0000259" key="7">
    <source>
        <dbReference type="PROSITE" id="PS50850"/>
    </source>
</evidence>